<evidence type="ECO:0000259" key="2">
    <source>
        <dbReference type="Pfam" id="PF08353"/>
    </source>
</evidence>
<organism evidence="3">
    <name type="scientific">freshwater metagenome</name>
    <dbReference type="NCBI Taxonomy" id="449393"/>
    <lineage>
        <taxon>unclassified sequences</taxon>
        <taxon>metagenomes</taxon>
        <taxon>ecological metagenomes</taxon>
    </lineage>
</organism>
<dbReference type="PANTHER" id="PTHR23135">
    <property type="entry name" value="MUR LIGASE FAMILY MEMBER"/>
    <property type="match status" value="1"/>
</dbReference>
<gene>
    <name evidence="3" type="ORF">UFOPK2399_01849</name>
</gene>
<dbReference type="InterPro" id="IPR043703">
    <property type="entry name" value="Lipid_II_synth_MurT"/>
</dbReference>
<dbReference type="HAMAP" id="MF_02214">
    <property type="entry name" value="Lipid_II_synth_MurT"/>
    <property type="match status" value="1"/>
</dbReference>
<dbReference type="GO" id="GO:0005524">
    <property type="term" value="F:ATP binding"/>
    <property type="evidence" value="ECO:0007669"/>
    <property type="project" value="InterPro"/>
</dbReference>
<evidence type="ECO:0000259" key="1">
    <source>
        <dbReference type="Pfam" id="PF08245"/>
    </source>
</evidence>
<evidence type="ECO:0000313" key="3">
    <source>
        <dbReference type="EMBL" id="CAB4708655.1"/>
    </source>
</evidence>
<dbReference type="InterPro" id="IPR013564">
    <property type="entry name" value="MurT_C"/>
</dbReference>
<dbReference type="InterPro" id="IPR013221">
    <property type="entry name" value="Mur_ligase_cen"/>
</dbReference>
<dbReference type="InterPro" id="IPR036565">
    <property type="entry name" value="Mur-like_cat_sf"/>
</dbReference>
<dbReference type="Gene3D" id="3.40.1190.10">
    <property type="entry name" value="Mur-like, catalytic domain"/>
    <property type="match status" value="1"/>
</dbReference>
<reference evidence="3" key="1">
    <citation type="submission" date="2020-05" db="EMBL/GenBank/DDBJ databases">
        <authorList>
            <person name="Chiriac C."/>
            <person name="Salcher M."/>
            <person name="Ghai R."/>
            <person name="Kavagutti S V."/>
        </authorList>
    </citation>
    <scope>NUCLEOTIDE SEQUENCE</scope>
</reference>
<feature type="domain" description="Lipid II isoglutaminyl synthase (glutamine-hydrolyzing) subunit MurT C-terminal" evidence="2">
    <location>
        <begin position="324"/>
        <end position="435"/>
    </location>
</feature>
<accession>A0A6J6QHX1</accession>
<dbReference type="GO" id="GO:0009252">
    <property type="term" value="P:peptidoglycan biosynthetic process"/>
    <property type="evidence" value="ECO:0007669"/>
    <property type="project" value="InterPro"/>
</dbReference>
<feature type="domain" description="Mur ligase central" evidence="1">
    <location>
        <begin position="61"/>
        <end position="191"/>
    </location>
</feature>
<dbReference type="GO" id="GO:0016881">
    <property type="term" value="F:acid-amino acid ligase activity"/>
    <property type="evidence" value="ECO:0007669"/>
    <property type="project" value="InterPro"/>
</dbReference>
<dbReference type="Pfam" id="PF08353">
    <property type="entry name" value="MurT_C"/>
    <property type="match status" value="1"/>
</dbReference>
<sequence>MRSLLLPAEAAAFRLLGSISRATGRGGGTTLPGKALWRVDPGAVTALAARLPDGVALVSATNGKTTTAAMATSILERRAPVLANPGGANLVSGVASALLAPRRSRRRAVLEVDEAALPTVASALAPHVLLLGNLFRDQLDRYGELEHVANRWEVAIRASHAVLVVNADDPRLAALARGRANAVLFGIDDPRHALPDLQHAVDSVYCTTCGSAYRYAAIYSGHLGDFRCATCGEHRPRLDVVASEIALHGLNGSTFTIDLGGASAHVDLAVPGLYNVYNALAAAALAHACGASAADIAAGLGAFSAAWGRFERIPTSDRTVLLLLIKNPAGANEVVRTLVSGEAPTTAVIALNDEIADGRDVSWIWDVDFEPLAHGLERLVATGSRAEELALRFAYAGLHRDRIEVVHDLERALDRGLALTPAGGELTVLPTYTAMVELRGVAAARGGLRDYWEADE</sequence>
<name>A0A6J6QHX1_9ZZZZ</name>
<dbReference type="SUPFAM" id="SSF53623">
    <property type="entry name" value="MurD-like peptide ligases, catalytic domain"/>
    <property type="match status" value="1"/>
</dbReference>
<dbReference type="EMBL" id="CAEZXP010000008">
    <property type="protein sequence ID" value="CAB4708655.1"/>
    <property type="molecule type" value="Genomic_DNA"/>
</dbReference>
<dbReference type="PANTHER" id="PTHR23135:SF7">
    <property type="entry name" value="LIPID II ISOGLUTAMINYL SYNTHASE (GLUTAMINE-HYDROLYZING) SUBUNIT MURT"/>
    <property type="match status" value="1"/>
</dbReference>
<proteinExistence type="inferred from homology"/>
<protein>
    <submittedName>
        <fullName evidence="3">Unannotated protein</fullName>
    </submittedName>
</protein>
<dbReference type="AlphaFoldDB" id="A0A6J6QHX1"/>
<dbReference type="Pfam" id="PF08245">
    <property type="entry name" value="Mur_ligase_M"/>
    <property type="match status" value="1"/>
</dbReference>